<protein>
    <submittedName>
        <fullName evidence="3">Uncharacterized protein</fullName>
    </submittedName>
</protein>
<organism evidence="3 4">
    <name type="scientific">Caenorhabditis japonica</name>
    <dbReference type="NCBI Taxonomy" id="281687"/>
    <lineage>
        <taxon>Eukaryota</taxon>
        <taxon>Metazoa</taxon>
        <taxon>Ecdysozoa</taxon>
        <taxon>Nematoda</taxon>
        <taxon>Chromadorea</taxon>
        <taxon>Rhabditida</taxon>
        <taxon>Rhabditina</taxon>
        <taxon>Rhabditomorpha</taxon>
        <taxon>Rhabditoidea</taxon>
        <taxon>Rhabditidae</taxon>
        <taxon>Peloderinae</taxon>
        <taxon>Caenorhabditis</taxon>
    </lineage>
</organism>
<dbReference type="PANTHER" id="PTHR47027:SF20">
    <property type="entry name" value="REVERSE TRANSCRIPTASE-LIKE PROTEIN WITH RNA-DIRECTED DNA POLYMERASE DOMAIN"/>
    <property type="match status" value="1"/>
</dbReference>
<accession>A0A8R1HJM2</accession>
<name>A0A8R1HJM2_CAEJA</name>
<dbReference type="EnsemblMetazoa" id="CJA00348.1">
    <property type="protein sequence ID" value="CJA00348.1"/>
    <property type="gene ID" value="WBGene00119552"/>
</dbReference>
<proteinExistence type="predicted"/>
<feature type="coiled-coil region" evidence="1">
    <location>
        <begin position="208"/>
        <end position="235"/>
    </location>
</feature>
<reference evidence="4" key="1">
    <citation type="submission" date="2010-08" db="EMBL/GenBank/DDBJ databases">
        <authorList>
            <consortium name="Caenorhabditis japonica Sequencing Consortium"/>
            <person name="Wilson R.K."/>
        </authorList>
    </citation>
    <scope>NUCLEOTIDE SEQUENCE [LARGE SCALE GENOMIC DNA]</scope>
    <source>
        <strain evidence="4">DF5081</strain>
    </source>
</reference>
<dbReference type="Proteomes" id="UP000005237">
    <property type="component" value="Unassembled WGS sequence"/>
</dbReference>
<evidence type="ECO:0000313" key="3">
    <source>
        <dbReference type="EnsemblMetazoa" id="CJA00348.1"/>
    </source>
</evidence>
<feature type="coiled-coil region" evidence="1">
    <location>
        <begin position="92"/>
        <end position="139"/>
    </location>
</feature>
<feature type="region of interest" description="Disordered" evidence="2">
    <location>
        <begin position="1"/>
        <end position="50"/>
    </location>
</feature>
<sequence length="813" mass="96855">MDCECGDENEFDNDEKQNNNDESCQEDQYPPDNHSAPPYPESPTEGGLESVDFRFSDDHIRNEEPFFKGYAQTNNYNTTYIPQWRPLEGVNYESSQEEIEISREELQKQRNKIASANYLERLNERMEALETDAREIILSNDHMQFKNQQKLKFMQLAVDSLLPILDDNNQNQIEFDVNAIRQLVHNFEQEKLLIQKTVENNRKEDIEMADKLEEWTNAEEELKKAEYNLENKEEMMPILMIREDTLACRVFRNHRLKNIAFYKYKICCLIHDKEEQRQLSKRLDFHLGFLRPHDRRIHNDLWKDLYHAIEKRGMQDQMEWSYGGTDHYDYVKNPDIQKNNYHSFHQDQYPPDNQIASPCLEIPTEGGLESVDFQFSDNHNRNKKLNFKGYAETNNANTTYEVLDQHKQQWQQLEGVNYQRSPDLQEEIQISREEMQKQRNKIASANYLERLNERMEASERDALVIILSNDHMQFKNQQKLKFMQLAVDSLFLILDDNNQNEIDFDVNAIRQLVHNFEQEKLLIEKTVENNRKEDIDMADKLKVQCPVCPRIRAQLFDSIVLPALTYGSEVWTFTQALSERVRVTHAALERRLVGISLSEQRQRNLHREDIRAQSEVRDPLLVIKKKKLGWAGHIMRRNDGRWTRLVQEWYPIGEKRPVGRPRMRWSDSLKEEISLFDGNHLKTHWSTIAKDRMAWKAEWKKAEEKLKDDEYNLKNKEEMMPILGIKEGTFGSRCTRSRQNVRTAFCEYQIRFESHEQDKQRRLSKLLDYHLDFLRPHVRPILSNWLMNSHHPVETWSAEEIGAYHYFLYRDAG</sequence>
<dbReference type="AlphaFoldDB" id="A0A8R1HJM2"/>
<evidence type="ECO:0000313" key="4">
    <source>
        <dbReference type="Proteomes" id="UP000005237"/>
    </source>
</evidence>
<evidence type="ECO:0000256" key="2">
    <source>
        <dbReference type="SAM" id="MobiDB-lite"/>
    </source>
</evidence>
<keyword evidence="4" id="KW-1185">Reference proteome</keyword>
<dbReference type="PANTHER" id="PTHR47027">
    <property type="entry name" value="REVERSE TRANSCRIPTASE DOMAIN-CONTAINING PROTEIN"/>
    <property type="match status" value="1"/>
</dbReference>
<feature type="compositionally biased region" description="Acidic residues" evidence="2">
    <location>
        <begin position="1"/>
        <end position="13"/>
    </location>
</feature>
<evidence type="ECO:0000256" key="1">
    <source>
        <dbReference type="SAM" id="Coils"/>
    </source>
</evidence>
<reference evidence="3" key="2">
    <citation type="submission" date="2022-06" db="UniProtKB">
        <authorList>
            <consortium name="EnsemblMetazoa"/>
        </authorList>
    </citation>
    <scope>IDENTIFICATION</scope>
    <source>
        <strain evidence="3">DF5081</strain>
    </source>
</reference>
<keyword evidence="1" id="KW-0175">Coiled coil</keyword>